<name>A0A9P6XI33_RHIOR</name>
<dbReference type="GO" id="GO:0005524">
    <property type="term" value="F:ATP binding"/>
    <property type="evidence" value="ECO:0007669"/>
    <property type="project" value="UniProtKB-UniRule"/>
</dbReference>
<evidence type="ECO:0000256" key="5">
    <source>
        <dbReference type="ARBA" id="ARBA00022741"/>
    </source>
</evidence>
<evidence type="ECO:0000256" key="6">
    <source>
        <dbReference type="ARBA" id="ARBA00022840"/>
    </source>
</evidence>
<dbReference type="InterPro" id="IPR022140">
    <property type="entry name" value="Kinesin-like_KIF1-typ"/>
</dbReference>
<keyword evidence="8 10" id="KW-0505">Motor protein</keyword>
<keyword evidence="2" id="KW-0813">Transport</keyword>
<evidence type="ECO:0000256" key="9">
    <source>
        <dbReference type="ARBA" id="ARBA00023212"/>
    </source>
</evidence>
<dbReference type="Gene3D" id="2.60.200.20">
    <property type="match status" value="1"/>
</dbReference>
<dbReference type="InterPro" id="IPR019821">
    <property type="entry name" value="Kinesin_motor_CS"/>
</dbReference>
<dbReference type="SUPFAM" id="SSF50729">
    <property type="entry name" value="PH domain-like"/>
    <property type="match status" value="1"/>
</dbReference>
<dbReference type="CDD" id="cd01365">
    <property type="entry name" value="KISc_KIF1A_KIF1B"/>
    <property type="match status" value="1"/>
</dbReference>
<feature type="domain" description="FHA" evidence="13">
    <location>
        <begin position="524"/>
        <end position="576"/>
    </location>
</feature>
<dbReference type="InterPro" id="IPR022164">
    <property type="entry name" value="Kinesin-like"/>
</dbReference>
<dbReference type="SUPFAM" id="SSF49879">
    <property type="entry name" value="SMAD/FHA domain"/>
    <property type="match status" value="1"/>
</dbReference>
<keyword evidence="4" id="KW-0493">Microtubule</keyword>
<keyword evidence="9" id="KW-0206">Cytoskeleton</keyword>
<dbReference type="GO" id="GO:0047496">
    <property type="term" value="P:vesicle transport along microtubule"/>
    <property type="evidence" value="ECO:0007669"/>
    <property type="project" value="UniProtKB-ARBA"/>
</dbReference>
<dbReference type="Gene3D" id="3.40.850.10">
    <property type="entry name" value="Kinesin motor domain"/>
    <property type="match status" value="1"/>
</dbReference>
<dbReference type="Gene3D" id="2.30.29.30">
    <property type="entry name" value="Pleckstrin-homology domain (PH domain)/Phosphotyrosine-binding domain (PTB)"/>
    <property type="match status" value="1"/>
</dbReference>
<dbReference type="InterPro" id="IPR001849">
    <property type="entry name" value="PH_domain"/>
</dbReference>
<dbReference type="CDD" id="cd22705">
    <property type="entry name" value="FHA_KIF1"/>
    <property type="match status" value="1"/>
</dbReference>
<dbReference type="Pfam" id="PF16183">
    <property type="entry name" value="Kinesin_assoc"/>
    <property type="match status" value="1"/>
</dbReference>
<keyword evidence="5 10" id="KW-0547">Nucleotide-binding</keyword>
<comment type="caution">
    <text evidence="15">The sequence shown here is derived from an EMBL/GenBank/DDBJ whole genome shotgun (WGS) entry which is preliminary data.</text>
</comment>
<dbReference type="Pfam" id="PF00225">
    <property type="entry name" value="Kinesin"/>
    <property type="match status" value="1"/>
</dbReference>
<dbReference type="SUPFAM" id="SSF52540">
    <property type="entry name" value="P-loop containing nucleoside triphosphate hydrolases"/>
    <property type="match status" value="1"/>
</dbReference>
<evidence type="ECO:0000313" key="16">
    <source>
        <dbReference type="Proteomes" id="UP000716291"/>
    </source>
</evidence>
<dbReference type="InterPro" id="IPR001752">
    <property type="entry name" value="Kinesin_motor_dom"/>
</dbReference>
<evidence type="ECO:0000259" key="12">
    <source>
        <dbReference type="PROSITE" id="PS50003"/>
    </source>
</evidence>
<evidence type="ECO:0000256" key="10">
    <source>
        <dbReference type="PROSITE-ProRule" id="PRU00283"/>
    </source>
</evidence>
<dbReference type="Gene3D" id="6.10.250.2520">
    <property type="match status" value="1"/>
</dbReference>
<dbReference type="Pfam" id="PF00169">
    <property type="entry name" value="PH"/>
    <property type="match status" value="1"/>
</dbReference>
<evidence type="ECO:0000256" key="11">
    <source>
        <dbReference type="SAM" id="MobiDB-lite"/>
    </source>
</evidence>
<evidence type="ECO:0000313" key="15">
    <source>
        <dbReference type="EMBL" id="KAG1314363.1"/>
    </source>
</evidence>
<dbReference type="SMART" id="SM00233">
    <property type="entry name" value="PH"/>
    <property type="match status" value="1"/>
</dbReference>
<feature type="domain" description="Kinesin motor" evidence="14">
    <location>
        <begin position="6"/>
        <end position="353"/>
    </location>
</feature>
<dbReference type="PANTHER" id="PTHR47117">
    <property type="entry name" value="STAR-RELATED LIPID TRANSFER PROTEIN 9"/>
    <property type="match status" value="1"/>
</dbReference>
<comment type="similarity">
    <text evidence="10">Belongs to the TRAFAC class myosin-kinesin ATPase superfamily. Kinesin family.</text>
</comment>
<dbReference type="InterPro" id="IPR027417">
    <property type="entry name" value="P-loop_NTPase"/>
</dbReference>
<keyword evidence="6 10" id="KW-0067">ATP-binding</keyword>
<organism evidence="15 16">
    <name type="scientific">Rhizopus oryzae</name>
    <name type="common">Mucormycosis agent</name>
    <name type="synonym">Rhizopus arrhizus var. delemar</name>
    <dbReference type="NCBI Taxonomy" id="64495"/>
    <lineage>
        <taxon>Eukaryota</taxon>
        <taxon>Fungi</taxon>
        <taxon>Fungi incertae sedis</taxon>
        <taxon>Mucoromycota</taxon>
        <taxon>Mucoromycotina</taxon>
        <taxon>Mucoromycetes</taxon>
        <taxon>Mucorales</taxon>
        <taxon>Mucorineae</taxon>
        <taxon>Rhizopodaceae</taxon>
        <taxon>Rhizopus</taxon>
    </lineage>
</organism>
<evidence type="ECO:0000256" key="2">
    <source>
        <dbReference type="ARBA" id="ARBA00022448"/>
    </source>
</evidence>
<dbReference type="Proteomes" id="UP000716291">
    <property type="component" value="Unassembled WGS sequence"/>
</dbReference>
<feature type="region of interest" description="Disordered" evidence="11">
    <location>
        <begin position="393"/>
        <end position="415"/>
    </location>
</feature>
<dbReference type="GO" id="GO:0005546">
    <property type="term" value="F:phosphatidylinositol-4,5-bisphosphate binding"/>
    <property type="evidence" value="ECO:0007669"/>
    <property type="project" value="UniProtKB-ARBA"/>
</dbReference>
<dbReference type="Pfam" id="PF12423">
    <property type="entry name" value="KIF1B"/>
    <property type="match status" value="1"/>
</dbReference>
<dbReference type="InterPro" id="IPR036961">
    <property type="entry name" value="Kinesin_motor_dom_sf"/>
</dbReference>
<dbReference type="InterPro" id="IPR008984">
    <property type="entry name" value="SMAD_FHA_dom_sf"/>
</dbReference>
<evidence type="ECO:0000256" key="7">
    <source>
        <dbReference type="ARBA" id="ARBA00023054"/>
    </source>
</evidence>
<evidence type="ECO:0000259" key="14">
    <source>
        <dbReference type="PROSITE" id="PS50067"/>
    </source>
</evidence>
<dbReference type="PROSITE" id="PS50006">
    <property type="entry name" value="FHA_DOMAIN"/>
    <property type="match status" value="1"/>
</dbReference>
<dbReference type="InterPro" id="IPR000253">
    <property type="entry name" value="FHA_dom"/>
</dbReference>
<dbReference type="Pfam" id="PF12473">
    <property type="entry name" value="DUF3694"/>
    <property type="match status" value="1"/>
</dbReference>
<dbReference type="InterPro" id="IPR049780">
    <property type="entry name" value="PH_KIFIA_KIFIB"/>
</dbReference>
<dbReference type="CDD" id="cd01233">
    <property type="entry name" value="PH_KIFIA_KIFIB"/>
    <property type="match status" value="1"/>
</dbReference>
<dbReference type="PROSITE" id="PS00411">
    <property type="entry name" value="KINESIN_MOTOR_1"/>
    <property type="match status" value="1"/>
</dbReference>
<protein>
    <recommendedName>
        <fullName evidence="17">Kinesin-like protein Klp8</fullName>
    </recommendedName>
</protein>
<evidence type="ECO:0000256" key="8">
    <source>
        <dbReference type="ARBA" id="ARBA00023175"/>
    </source>
</evidence>
<dbReference type="GO" id="GO:0008017">
    <property type="term" value="F:microtubule binding"/>
    <property type="evidence" value="ECO:0007669"/>
    <property type="project" value="InterPro"/>
</dbReference>
<dbReference type="OrthoDB" id="3176171at2759"/>
<keyword evidence="16" id="KW-1185">Reference proteome</keyword>
<dbReference type="GO" id="GO:0005874">
    <property type="term" value="C:microtubule"/>
    <property type="evidence" value="ECO:0007669"/>
    <property type="project" value="UniProtKB-KW"/>
</dbReference>
<dbReference type="FunFam" id="3.40.850.10:FF:000047">
    <property type="entry name" value="Kinesin family protein"/>
    <property type="match status" value="1"/>
</dbReference>
<evidence type="ECO:0008006" key="17">
    <source>
        <dbReference type="Google" id="ProtNLM"/>
    </source>
</evidence>
<dbReference type="InterPro" id="IPR032405">
    <property type="entry name" value="Kinesin_assoc"/>
</dbReference>
<reference evidence="15" key="1">
    <citation type="journal article" date="2020" name="Microb. Genom.">
        <title>Genetic diversity of clinical and environmental Mucorales isolates obtained from an investigation of mucormycosis cases among solid organ transplant recipients.</title>
        <authorList>
            <person name="Nguyen M.H."/>
            <person name="Kaul D."/>
            <person name="Muto C."/>
            <person name="Cheng S.J."/>
            <person name="Richter R.A."/>
            <person name="Bruno V.M."/>
            <person name="Liu G."/>
            <person name="Beyhan S."/>
            <person name="Sundermann A.J."/>
            <person name="Mounaud S."/>
            <person name="Pasculle A.W."/>
            <person name="Nierman W.C."/>
            <person name="Driscoll E."/>
            <person name="Cumbie R."/>
            <person name="Clancy C.J."/>
            <person name="Dupont C.L."/>
        </authorList>
    </citation>
    <scope>NUCLEOTIDE SEQUENCE</scope>
    <source>
        <strain evidence="15">GL11</strain>
    </source>
</reference>
<dbReference type="PROSITE" id="PS50067">
    <property type="entry name" value="KINESIN_MOTOR_2"/>
    <property type="match status" value="1"/>
</dbReference>
<dbReference type="SMART" id="SM00129">
    <property type="entry name" value="KISc"/>
    <property type="match status" value="1"/>
</dbReference>
<sequence>MSGGGNIKVVVRCRPLNSRELARGATCLIRMEGNQTIITKPPDHKGNSRDTEDVKAFTFDKSYWSFDKNDPAFADQETVYSDLGVDLLNHAFDGYNCCIFAYGQTGAGKSYSMMGYGEDKGIIPKTCSELFDRIAENNDPNLTYRVEVSYIEIYNEKVHDLLNPKNKGNLKVREHPSLGPYVEDLSRLAVKSFDDIDHLMDEGNKARTVAATNMNETSSRSHAVFTVFLTQIRLDEMTKLETEKVARISLVDLAGSERANSTGATGARLKEGANINRSLTTLGKVISGLADQSVGKGKKSKEAFIPYRDSVLTWLLKDSLGGNSKTAMIAAISPADYDETLSTLRYADQAKKIQNKAVINEDPNAKMIRELKEELSVLRDRLRVYAPEVVEELNSSSSYKSPQQQTNDGLKTPVPTRSISNAHQVLIIEDGRGQKKKMTKQEIVDQLQSSEKLLANLKETWEEKLKKTEQIHVEREKALMDLGITIDKNDMGIYMPKTVPFIVNLNEDPLMSECLMYQIKPGKTRVGRQDGESQCEIRLSGPNLQDEHCWFEYKDNVVTLYPSNKEALTMVNGIRISEPRRLKNGYRLILGHHHIFRFNHPEEVRRERNDMLRASTPCTERTASPMPNTEDEENTEVVDWNYARLEAMKNHYSAEANFDGLKDEEIEKLYDDIGKIRQARRIRADGRTESEDDDDVMSKRLSTAATMVDDGSVCTESTLMTYTVIQERLKDVEEQHKKELDLQRSFYEAKINRMSVMHHTQTSLSQRETDLSKKVVQHWKQLRHVAMAEVVLTHAILLKEANVISRELEKDVLYQFAIIEEGFTHLRSHWEETSSLQQFETDEDEALTKTPKPCVGVRVIDRKNQVVYLWSLEKLKERLEKMNKLRNFLDRPQYRKHFNLEDPFYESPCPKYSFVGSASVSVRNLVEQQAYESCVEVLCRMTGQVKGKLRLLVSPIARSGTEDQKQVLEVGQQLLFEIRLLELIGLNEAEFTQVHVQFRLSSFGGISPLSAAEKLFATKPVSKFSNTILLDYSQTMSILITKPIQHILMHEMILFEVYGVAQPRIISQYERWDDQREKPRLDEMLADPQRMRREISNPVVPERRPEEELISAERHDILAWIQICELMPNGEYKPVQAMTQTPLDRGVFLLKQGLQRRICITLSHTSGRQFMWNRISKAIIGQVRLLDNKGRIIPSAAHEDIAIRLLSSKQHIEYKSDGTSILTAQGSWDSSQHDCLFLNRLTAQNTRILLNLKWEIEAEKCLKPIQCSMDIAVRIQGRDTSTTSSHFRLFRLLGSSTRYLSKCSGVFLVHLRPPMTRRVSQLWRLNTASKFVPGEEFLGSWRPRGVSLINDFKRIRARIDRKEQVSRTAQTLMLHTARSQTSHGSMNTNKNESSESQTELIKKILCIWNQKWGTDKEITLSQDPPIPGMQEIGKEGWNNHSKLISEVKFITEIDNVTKKGYLTYQENPLNDKWVKRWFVLRRPYIYIYTNQLETEEQGIINVSTVRIDYNPALEQMIKRNHVFSIYTNNNAYMLQANSKSDMMDWMKSIDKLYSMEQ</sequence>
<keyword evidence="3" id="KW-0963">Cytoplasm</keyword>
<dbReference type="PROSITE" id="PS50003">
    <property type="entry name" value="PH_DOMAIN"/>
    <property type="match status" value="1"/>
</dbReference>
<proteinExistence type="inferred from homology"/>
<dbReference type="GO" id="GO:0008574">
    <property type="term" value="F:plus-end-directed microtubule motor activity"/>
    <property type="evidence" value="ECO:0007669"/>
    <property type="project" value="UniProtKB-ARBA"/>
</dbReference>
<dbReference type="PRINTS" id="PR00380">
    <property type="entry name" value="KINESINHEAVY"/>
</dbReference>
<feature type="domain" description="PH" evidence="12">
    <location>
        <begin position="1455"/>
        <end position="1554"/>
    </location>
</feature>
<gene>
    <name evidence="15" type="ORF">G6F64_001520</name>
</gene>
<keyword evidence="7" id="KW-0175">Coiled coil</keyword>
<dbReference type="SMART" id="SM00240">
    <property type="entry name" value="FHA"/>
    <property type="match status" value="1"/>
</dbReference>
<evidence type="ECO:0000256" key="3">
    <source>
        <dbReference type="ARBA" id="ARBA00022490"/>
    </source>
</evidence>
<dbReference type="EMBL" id="JAANQT010000117">
    <property type="protein sequence ID" value="KAG1314363.1"/>
    <property type="molecule type" value="Genomic_DNA"/>
</dbReference>
<feature type="binding site" evidence="10">
    <location>
        <begin position="103"/>
        <end position="110"/>
    </location>
    <ligand>
        <name>ATP</name>
        <dbReference type="ChEBI" id="CHEBI:30616"/>
    </ligand>
</feature>
<evidence type="ECO:0000256" key="4">
    <source>
        <dbReference type="ARBA" id="ARBA00022701"/>
    </source>
</evidence>
<accession>A0A9P6XI33</accession>
<evidence type="ECO:0000256" key="1">
    <source>
        <dbReference type="ARBA" id="ARBA00004245"/>
    </source>
</evidence>
<dbReference type="Pfam" id="PF00498">
    <property type="entry name" value="FHA"/>
    <property type="match status" value="1"/>
</dbReference>
<comment type="subcellular location">
    <subcellularLocation>
        <location evidence="1">Cytoplasm</location>
        <location evidence="1">Cytoskeleton</location>
    </subcellularLocation>
</comment>
<evidence type="ECO:0000259" key="13">
    <source>
        <dbReference type="PROSITE" id="PS50006"/>
    </source>
</evidence>
<dbReference type="InterPro" id="IPR011993">
    <property type="entry name" value="PH-like_dom_sf"/>
</dbReference>